<dbReference type="AlphaFoldDB" id="A0A917EBM7"/>
<evidence type="ECO:0000256" key="4">
    <source>
        <dbReference type="HAMAP-Rule" id="MF_00688"/>
    </source>
</evidence>
<dbReference type="GO" id="GO:0008914">
    <property type="term" value="F:leucyl-tRNA--protein transferase activity"/>
    <property type="evidence" value="ECO:0007669"/>
    <property type="project" value="UniProtKB-UniRule"/>
</dbReference>
<dbReference type="Pfam" id="PF03588">
    <property type="entry name" value="Leu_Phe_trans"/>
    <property type="match status" value="1"/>
</dbReference>
<dbReference type="EMBL" id="BMFJ01000001">
    <property type="protein sequence ID" value="GGE20310.1"/>
    <property type="molecule type" value="Genomic_DNA"/>
</dbReference>
<keyword evidence="2 4" id="KW-0808">Transferase</keyword>
<evidence type="ECO:0000256" key="1">
    <source>
        <dbReference type="ARBA" id="ARBA00022490"/>
    </source>
</evidence>
<comment type="catalytic activity">
    <reaction evidence="4">
        <text>N-terminal L-arginyl-[protein] + L-leucyl-tRNA(Leu) = N-terminal L-leucyl-L-arginyl-[protein] + tRNA(Leu) + H(+)</text>
        <dbReference type="Rhea" id="RHEA:50416"/>
        <dbReference type="Rhea" id="RHEA-COMP:9613"/>
        <dbReference type="Rhea" id="RHEA-COMP:9622"/>
        <dbReference type="Rhea" id="RHEA-COMP:12672"/>
        <dbReference type="Rhea" id="RHEA-COMP:12673"/>
        <dbReference type="ChEBI" id="CHEBI:15378"/>
        <dbReference type="ChEBI" id="CHEBI:64719"/>
        <dbReference type="ChEBI" id="CHEBI:78442"/>
        <dbReference type="ChEBI" id="CHEBI:78494"/>
        <dbReference type="ChEBI" id="CHEBI:133044"/>
        <dbReference type="EC" id="2.3.2.6"/>
    </reaction>
</comment>
<keyword evidence="6" id="KW-1185">Reference proteome</keyword>
<dbReference type="InterPro" id="IPR042203">
    <property type="entry name" value="Leu/Phe-tRNA_Trfase_C"/>
</dbReference>
<evidence type="ECO:0000313" key="6">
    <source>
        <dbReference type="Proteomes" id="UP000612855"/>
    </source>
</evidence>
<dbReference type="InterPro" id="IPR016181">
    <property type="entry name" value="Acyl_CoA_acyltransferase"/>
</dbReference>
<comment type="catalytic activity">
    <reaction evidence="4">
        <text>N-terminal L-lysyl-[protein] + L-leucyl-tRNA(Leu) = N-terminal L-leucyl-L-lysyl-[protein] + tRNA(Leu) + H(+)</text>
        <dbReference type="Rhea" id="RHEA:12340"/>
        <dbReference type="Rhea" id="RHEA-COMP:9613"/>
        <dbReference type="Rhea" id="RHEA-COMP:9622"/>
        <dbReference type="Rhea" id="RHEA-COMP:12670"/>
        <dbReference type="Rhea" id="RHEA-COMP:12671"/>
        <dbReference type="ChEBI" id="CHEBI:15378"/>
        <dbReference type="ChEBI" id="CHEBI:65249"/>
        <dbReference type="ChEBI" id="CHEBI:78442"/>
        <dbReference type="ChEBI" id="CHEBI:78494"/>
        <dbReference type="ChEBI" id="CHEBI:133043"/>
        <dbReference type="EC" id="2.3.2.6"/>
    </reaction>
</comment>
<dbReference type="Gene3D" id="3.30.70.3550">
    <property type="entry name" value="Leucyl/phenylalanyl-tRNA-protein transferase, N-terminal domain"/>
    <property type="match status" value="1"/>
</dbReference>
<dbReference type="NCBIfam" id="TIGR00667">
    <property type="entry name" value="aat"/>
    <property type="match status" value="1"/>
</dbReference>
<dbReference type="PANTHER" id="PTHR30098:SF2">
    <property type="entry name" value="LEUCYL_PHENYLALANYL-TRNA--PROTEIN TRANSFERASE"/>
    <property type="match status" value="1"/>
</dbReference>
<comment type="function">
    <text evidence="4">Functions in the N-end rule pathway of protein degradation where it conjugates Leu, Phe and, less efficiently, Met from aminoacyl-tRNAs to the N-termini of proteins containing an N-terminal arginine or lysine.</text>
</comment>
<gene>
    <name evidence="4 5" type="primary">aat</name>
    <name evidence="5" type="ORF">GCM10011360_06260</name>
</gene>
<proteinExistence type="inferred from homology"/>
<dbReference type="Proteomes" id="UP000612855">
    <property type="component" value="Unassembled WGS sequence"/>
</dbReference>
<dbReference type="InterPro" id="IPR004616">
    <property type="entry name" value="Leu/Phe-tRNA_Trfase"/>
</dbReference>
<evidence type="ECO:0000256" key="3">
    <source>
        <dbReference type="ARBA" id="ARBA00023315"/>
    </source>
</evidence>
<keyword evidence="3 4" id="KW-0012">Acyltransferase</keyword>
<keyword evidence="1 4" id="KW-0963">Cytoplasm</keyword>
<dbReference type="InterPro" id="IPR042221">
    <property type="entry name" value="Leu/Phe-tRNA_Trfase_N"/>
</dbReference>
<comment type="catalytic activity">
    <reaction evidence="4">
        <text>L-phenylalanyl-tRNA(Phe) + an N-terminal L-alpha-aminoacyl-[protein] = an N-terminal L-phenylalanyl-L-alpha-aminoacyl-[protein] + tRNA(Phe)</text>
        <dbReference type="Rhea" id="RHEA:43632"/>
        <dbReference type="Rhea" id="RHEA-COMP:9668"/>
        <dbReference type="Rhea" id="RHEA-COMP:9699"/>
        <dbReference type="Rhea" id="RHEA-COMP:10636"/>
        <dbReference type="Rhea" id="RHEA-COMP:10637"/>
        <dbReference type="ChEBI" id="CHEBI:78442"/>
        <dbReference type="ChEBI" id="CHEBI:78531"/>
        <dbReference type="ChEBI" id="CHEBI:78597"/>
        <dbReference type="ChEBI" id="CHEBI:83561"/>
        <dbReference type="EC" id="2.3.2.6"/>
    </reaction>
</comment>
<protein>
    <recommendedName>
        <fullName evidence="4">Leucyl/phenylalanyl-tRNA--protein transferase</fullName>
        <ecNumber evidence="4">2.3.2.6</ecNumber>
    </recommendedName>
    <alternativeName>
        <fullName evidence="4">L/F-transferase</fullName>
    </alternativeName>
    <alternativeName>
        <fullName evidence="4">Leucyltransferase</fullName>
    </alternativeName>
    <alternativeName>
        <fullName evidence="4">Phenyalanyltransferase</fullName>
    </alternativeName>
</protein>
<dbReference type="GO" id="GO:0030163">
    <property type="term" value="P:protein catabolic process"/>
    <property type="evidence" value="ECO:0007669"/>
    <property type="project" value="UniProtKB-UniRule"/>
</dbReference>
<dbReference type="FunFam" id="3.40.630.70:FF:000001">
    <property type="entry name" value="Leucyl/phenylalanyl-tRNA--protein transferase"/>
    <property type="match status" value="1"/>
</dbReference>
<comment type="caution">
    <text evidence="5">The sequence shown here is derived from an EMBL/GenBank/DDBJ whole genome shotgun (WGS) entry which is preliminary data.</text>
</comment>
<dbReference type="GO" id="GO:0005737">
    <property type="term" value="C:cytoplasm"/>
    <property type="evidence" value="ECO:0007669"/>
    <property type="project" value="UniProtKB-SubCell"/>
</dbReference>
<dbReference type="SUPFAM" id="SSF55729">
    <property type="entry name" value="Acyl-CoA N-acyltransferases (Nat)"/>
    <property type="match status" value="1"/>
</dbReference>
<dbReference type="PANTHER" id="PTHR30098">
    <property type="entry name" value="LEUCYL/PHENYLALANYL-TRNA--PROTEIN TRANSFERASE"/>
    <property type="match status" value="1"/>
</dbReference>
<evidence type="ECO:0000313" key="5">
    <source>
        <dbReference type="EMBL" id="GGE20310.1"/>
    </source>
</evidence>
<comment type="subcellular location">
    <subcellularLocation>
        <location evidence="4">Cytoplasm</location>
    </subcellularLocation>
</comment>
<dbReference type="EC" id="2.3.2.6" evidence="4"/>
<organism evidence="5 6">
    <name type="scientific">Primorskyibacter flagellatus</name>
    <dbReference type="NCBI Taxonomy" id="1387277"/>
    <lineage>
        <taxon>Bacteria</taxon>
        <taxon>Pseudomonadati</taxon>
        <taxon>Pseudomonadota</taxon>
        <taxon>Alphaproteobacteria</taxon>
        <taxon>Rhodobacterales</taxon>
        <taxon>Roseobacteraceae</taxon>
        <taxon>Primorskyibacter</taxon>
    </lineage>
</organism>
<reference evidence="6" key="1">
    <citation type="journal article" date="2019" name="Int. J. Syst. Evol. Microbiol.">
        <title>The Global Catalogue of Microorganisms (GCM) 10K type strain sequencing project: providing services to taxonomists for standard genome sequencing and annotation.</title>
        <authorList>
            <consortium name="The Broad Institute Genomics Platform"/>
            <consortium name="The Broad Institute Genome Sequencing Center for Infectious Disease"/>
            <person name="Wu L."/>
            <person name="Ma J."/>
        </authorList>
    </citation>
    <scope>NUCLEOTIDE SEQUENCE [LARGE SCALE GENOMIC DNA]</scope>
    <source>
        <strain evidence="6">CGMCC 1.12664</strain>
    </source>
</reference>
<accession>A0A917EBM7</accession>
<name>A0A917EBM7_9RHOB</name>
<evidence type="ECO:0000256" key="2">
    <source>
        <dbReference type="ARBA" id="ARBA00022679"/>
    </source>
</evidence>
<dbReference type="HAMAP" id="MF_00688">
    <property type="entry name" value="Leu_Phe_trans"/>
    <property type="match status" value="1"/>
</dbReference>
<comment type="similarity">
    <text evidence="4">Belongs to the L/F-transferase family.</text>
</comment>
<sequence length="241" mass="26619">MPPATRLSPAIVAQYPKGPGRDGQSMKDTDPDLTADLLLHAYTTGIFPMSEHRNDPEVFWVEPRRRGIIPLDGFRISRSLARALRRDDYTVTLNRDFMGVIEGCADRTETWISDKIAGLYEELHDAGFAHSVEVRDETGLIGGVYGVALGGAFFGESMFSRRTNASKIALAWLVAHLRNGGFRLFDTQFLTSHLASLGGIEVSRAEYRSLLAEALAYPADFTTPALPRSGHEVVQFNTQMS</sequence>
<dbReference type="Gene3D" id="3.40.630.70">
    <property type="entry name" value="Leucyl/phenylalanyl-tRNA-protein transferase, C-terminal domain"/>
    <property type="match status" value="1"/>
</dbReference>